<dbReference type="GO" id="GO:0016567">
    <property type="term" value="P:protein ubiquitination"/>
    <property type="evidence" value="ECO:0007669"/>
    <property type="project" value="TreeGrafter"/>
</dbReference>
<dbReference type="Pfam" id="PF13639">
    <property type="entry name" value="zf-RING_2"/>
    <property type="match status" value="1"/>
</dbReference>
<gene>
    <name evidence="4" type="primary">LOC109712771</name>
</gene>
<dbReference type="PANTHER" id="PTHR45676:SF159">
    <property type="entry name" value="RING-H2 FINGER PROTEIN ATL51"/>
    <property type="match status" value="1"/>
</dbReference>
<evidence type="ECO:0000313" key="3">
    <source>
        <dbReference type="Proteomes" id="UP000515123"/>
    </source>
</evidence>
<feature type="domain" description="RING-type" evidence="2">
    <location>
        <begin position="87"/>
        <end position="129"/>
    </location>
</feature>
<dbReference type="GeneID" id="109712771"/>
<dbReference type="PROSITE" id="PS50089">
    <property type="entry name" value="ZF_RING_2"/>
    <property type="match status" value="1"/>
</dbReference>
<dbReference type="Gene3D" id="3.30.40.10">
    <property type="entry name" value="Zinc/RING finger domain, C3HC4 (zinc finger)"/>
    <property type="match status" value="1"/>
</dbReference>
<dbReference type="PANTHER" id="PTHR45676">
    <property type="entry name" value="RING-H2 FINGER PROTEIN ATL51-RELATED"/>
    <property type="match status" value="1"/>
</dbReference>
<organism evidence="3 4">
    <name type="scientific">Ananas comosus</name>
    <name type="common">Pineapple</name>
    <name type="synonym">Ananas ananas</name>
    <dbReference type="NCBI Taxonomy" id="4615"/>
    <lineage>
        <taxon>Eukaryota</taxon>
        <taxon>Viridiplantae</taxon>
        <taxon>Streptophyta</taxon>
        <taxon>Embryophyta</taxon>
        <taxon>Tracheophyta</taxon>
        <taxon>Spermatophyta</taxon>
        <taxon>Magnoliopsida</taxon>
        <taxon>Liliopsida</taxon>
        <taxon>Poales</taxon>
        <taxon>Bromeliaceae</taxon>
        <taxon>Bromelioideae</taxon>
        <taxon>Ananas</taxon>
    </lineage>
</organism>
<reference evidence="3" key="1">
    <citation type="journal article" date="2015" name="Nat. Genet.">
        <title>The pineapple genome and the evolution of CAM photosynthesis.</title>
        <authorList>
            <person name="Ming R."/>
            <person name="VanBuren R."/>
            <person name="Wai C.M."/>
            <person name="Tang H."/>
            <person name="Schatz M.C."/>
            <person name="Bowers J.E."/>
            <person name="Lyons E."/>
            <person name="Wang M.L."/>
            <person name="Chen J."/>
            <person name="Biggers E."/>
            <person name="Zhang J."/>
            <person name="Huang L."/>
            <person name="Zhang L."/>
            <person name="Miao W."/>
            <person name="Zhang J."/>
            <person name="Ye Z."/>
            <person name="Miao C."/>
            <person name="Lin Z."/>
            <person name="Wang H."/>
            <person name="Zhou H."/>
            <person name="Yim W.C."/>
            <person name="Priest H.D."/>
            <person name="Zheng C."/>
            <person name="Woodhouse M."/>
            <person name="Edger P.P."/>
            <person name="Guyot R."/>
            <person name="Guo H.B."/>
            <person name="Guo H."/>
            <person name="Zheng G."/>
            <person name="Singh R."/>
            <person name="Sharma A."/>
            <person name="Min X."/>
            <person name="Zheng Y."/>
            <person name="Lee H."/>
            <person name="Gurtowski J."/>
            <person name="Sedlazeck F.J."/>
            <person name="Harkess A."/>
            <person name="McKain M.R."/>
            <person name="Liao Z."/>
            <person name="Fang J."/>
            <person name="Liu J."/>
            <person name="Zhang X."/>
            <person name="Zhang Q."/>
            <person name="Hu W."/>
            <person name="Qin Y."/>
            <person name="Wang K."/>
            <person name="Chen L.Y."/>
            <person name="Shirley N."/>
            <person name="Lin Y.R."/>
            <person name="Liu L.Y."/>
            <person name="Hernandez A.G."/>
            <person name="Wright C.L."/>
            <person name="Bulone V."/>
            <person name="Tuskan G.A."/>
            <person name="Heath K."/>
            <person name="Zee F."/>
            <person name="Moore P.H."/>
            <person name="Sunkar R."/>
            <person name="Leebens-Mack J.H."/>
            <person name="Mockler T."/>
            <person name="Bennetzen J.L."/>
            <person name="Freeling M."/>
            <person name="Sankoff D."/>
            <person name="Paterson A.H."/>
            <person name="Zhu X."/>
            <person name="Yang X."/>
            <person name="Smith J.A."/>
            <person name="Cushman J.C."/>
            <person name="Paull R.E."/>
            <person name="Yu Q."/>
        </authorList>
    </citation>
    <scope>NUCLEOTIDE SEQUENCE [LARGE SCALE GENOMIC DNA]</scope>
    <source>
        <strain evidence="3">cv. F153</strain>
    </source>
</reference>
<dbReference type="SUPFAM" id="SSF57850">
    <property type="entry name" value="RING/U-box"/>
    <property type="match status" value="1"/>
</dbReference>
<dbReference type="InterPro" id="IPR001841">
    <property type="entry name" value="Znf_RING"/>
</dbReference>
<dbReference type="OrthoDB" id="8062037at2759"/>
<keyword evidence="3" id="KW-1185">Reference proteome</keyword>
<dbReference type="AlphaFoldDB" id="A0A6P5FFA6"/>
<reference evidence="4" key="2">
    <citation type="submission" date="2025-08" db="UniProtKB">
        <authorList>
            <consortium name="RefSeq"/>
        </authorList>
    </citation>
    <scope>IDENTIFICATION</scope>
    <source>
        <tissue evidence="4">Leaf</tissue>
    </source>
</reference>
<keyword evidence="1" id="KW-0479">Metal-binding</keyword>
<sequence length="132" mass="14234">MLTPVVPRTPLPEAQYPVMSSEYRALEMAPSVSQSLPVLVGVWTPLSFLPRSPAIAAGEISGDHHAESEGTGAAAELQRQVRAATDCVVCLEEIRAREQCRALPPCDHVFHAACVDRWLVKSSACPICRATV</sequence>
<keyword evidence="1" id="KW-0863">Zinc-finger</keyword>
<proteinExistence type="predicted"/>
<evidence type="ECO:0000313" key="4">
    <source>
        <dbReference type="RefSeq" id="XP_020092113.1"/>
    </source>
</evidence>
<protein>
    <submittedName>
        <fullName evidence="4">NEP1-interacting protein-like 2</fullName>
    </submittedName>
</protein>
<dbReference type="InterPro" id="IPR013083">
    <property type="entry name" value="Znf_RING/FYVE/PHD"/>
</dbReference>
<accession>A0A6P5FFA6</accession>
<evidence type="ECO:0000259" key="2">
    <source>
        <dbReference type="PROSITE" id="PS50089"/>
    </source>
</evidence>
<dbReference type="RefSeq" id="XP_020092113.1">
    <property type="nucleotide sequence ID" value="XM_020236524.1"/>
</dbReference>
<keyword evidence="1" id="KW-0862">Zinc</keyword>
<dbReference type="Proteomes" id="UP000515123">
    <property type="component" value="Linkage group 7"/>
</dbReference>
<name>A0A6P5FFA6_ANACO</name>
<evidence type="ECO:0000256" key="1">
    <source>
        <dbReference type="PROSITE-ProRule" id="PRU00175"/>
    </source>
</evidence>
<dbReference type="SMART" id="SM00184">
    <property type="entry name" value="RING"/>
    <property type="match status" value="1"/>
</dbReference>
<dbReference type="GO" id="GO:0008270">
    <property type="term" value="F:zinc ion binding"/>
    <property type="evidence" value="ECO:0007669"/>
    <property type="project" value="UniProtKB-KW"/>
</dbReference>